<name>A0A0K1Q086_9BACT</name>
<accession>A0A0K1Q086</accession>
<reference evidence="2 3" key="1">
    <citation type="submission" date="2015-08" db="EMBL/GenBank/DDBJ databases">
        <authorList>
            <person name="Babu N.S."/>
            <person name="Beckwith C.J."/>
            <person name="Beseler K.G."/>
            <person name="Brison A."/>
            <person name="Carone J.V."/>
            <person name="Caskin T.P."/>
            <person name="Diamond M."/>
            <person name="Durham M.E."/>
            <person name="Foxe J.M."/>
            <person name="Go M."/>
            <person name="Henderson B.A."/>
            <person name="Jones I.B."/>
            <person name="McGettigan J.A."/>
            <person name="Micheletti S.J."/>
            <person name="Nasrallah M.E."/>
            <person name="Ortiz D."/>
            <person name="Piller C.R."/>
            <person name="Privatt S.R."/>
            <person name="Schneider S.L."/>
            <person name="Sharp S."/>
            <person name="Smith T.C."/>
            <person name="Stanton J.D."/>
            <person name="Ullery H.E."/>
            <person name="Wilson R.J."/>
            <person name="Serrano M.G."/>
            <person name="Buck G."/>
            <person name="Lee V."/>
            <person name="Wang Y."/>
            <person name="Carvalho R."/>
            <person name="Voegtly L."/>
            <person name="Shi R."/>
            <person name="Duckworth R."/>
            <person name="Johnson A."/>
            <person name="Loviza R."/>
            <person name="Walstead R."/>
            <person name="Shah Z."/>
            <person name="Kiflezghi M."/>
            <person name="Wade K."/>
            <person name="Ball S.L."/>
            <person name="Bradley K.W."/>
            <person name="Asai D.J."/>
            <person name="Bowman C.A."/>
            <person name="Russell D.A."/>
            <person name="Pope W.H."/>
            <person name="Jacobs-Sera D."/>
            <person name="Hendrix R.W."/>
            <person name="Hatfull G.F."/>
        </authorList>
    </citation>
    <scope>NUCLEOTIDE SEQUENCE [LARGE SCALE GENOMIC DNA]</scope>
    <source>
        <strain evidence="2 3">DSM 27648</strain>
    </source>
</reference>
<feature type="compositionally biased region" description="Acidic residues" evidence="1">
    <location>
        <begin position="27"/>
        <end position="36"/>
    </location>
</feature>
<evidence type="ECO:0000256" key="1">
    <source>
        <dbReference type="SAM" id="MobiDB-lite"/>
    </source>
</evidence>
<feature type="region of interest" description="Disordered" evidence="1">
    <location>
        <begin position="21"/>
        <end position="48"/>
    </location>
</feature>
<dbReference type="KEGG" id="llu:AKJ09_05859"/>
<organism evidence="2 3">
    <name type="scientific">Labilithrix luteola</name>
    <dbReference type="NCBI Taxonomy" id="1391654"/>
    <lineage>
        <taxon>Bacteria</taxon>
        <taxon>Pseudomonadati</taxon>
        <taxon>Myxococcota</taxon>
        <taxon>Polyangia</taxon>
        <taxon>Polyangiales</taxon>
        <taxon>Labilitrichaceae</taxon>
        <taxon>Labilithrix</taxon>
    </lineage>
</organism>
<dbReference type="EMBL" id="CP012333">
    <property type="protein sequence ID" value="AKU99195.1"/>
    <property type="molecule type" value="Genomic_DNA"/>
</dbReference>
<dbReference type="STRING" id="1391654.AKJ09_05859"/>
<keyword evidence="3" id="KW-1185">Reference proteome</keyword>
<dbReference type="Proteomes" id="UP000064967">
    <property type="component" value="Chromosome"/>
</dbReference>
<dbReference type="AlphaFoldDB" id="A0A0K1Q086"/>
<evidence type="ECO:0000313" key="2">
    <source>
        <dbReference type="EMBL" id="AKU99195.1"/>
    </source>
</evidence>
<evidence type="ECO:0000313" key="3">
    <source>
        <dbReference type="Proteomes" id="UP000064967"/>
    </source>
</evidence>
<feature type="compositionally biased region" description="Basic and acidic residues" evidence="1">
    <location>
        <begin position="37"/>
        <end position="48"/>
    </location>
</feature>
<gene>
    <name evidence="2" type="ORF">AKJ09_05859</name>
</gene>
<proteinExistence type="predicted"/>
<protein>
    <submittedName>
        <fullName evidence="2">Uncharacterized protein</fullName>
    </submittedName>
</protein>
<dbReference type="RefSeq" id="WP_169927887.1">
    <property type="nucleotide sequence ID" value="NZ_CP012333.1"/>
</dbReference>
<sequence length="48" mass="5046">MPRAEGSPAPPALAARIAQIPSVASDGPDDNAEEVSLDGRMELGWRSR</sequence>